<organism evidence="1 2">
    <name type="scientific">Calothrix parasitica NIES-267</name>
    <dbReference type="NCBI Taxonomy" id="1973488"/>
    <lineage>
        <taxon>Bacteria</taxon>
        <taxon>Bacillati</taxon>
        <taxon>Cyanobacteriota</taxon>
        <taxon>Cyanophyceae</taxon>
        <taxon>Nostocales</taxon>
        <taxon>Calotrichaceae</taxon>
        <taxon>Calothrix</taxon>
    </lineage>
</organism>
<dbReference type="OrthoDB" id="515751at2"/>
<protein>
    <submittedName>
        <fullName evidence="1">Uncharacterized protein</fullName>
    </submittedName>
</protein>
<name>A0A1Z4LS20_9CYAN</name>
<gene>
    <name evidence="1" type="ORF">NIES267_35410</name>
</gene>
<dbReference type="AlphaFoldDB" id="A0A1Z4LS20"/>
<dbReference type="Proteomes" id="UP000218418">
    <property type="component" value="Chromosome"/>
</dbReference>
<evidence type="ECO:0000313" key="1">
    <source>
        <dbReference type="EMBL" id="BAY84046.1"/>
    </source>
</evidence>
<dbReference type="EMBL" id="AP018227">
    <property type="protein sequence ID" value="BAY84046.1"/>
    <property type="molecule type" value="Genomic_DNA"/>
</dbReference>
<proteinExistence type="predicted"/>
<accession>A0A1Z4LS20</accession>
<evidence type="ECO:0000313" key="2">
    <source>
        <dbReference type="Proteomes" id="UP000218418"/>
    </source>
</evidence>
<reference evidence="1 2" key="1">
    <citation type="submission" date="2017-06" db="EMBL/GenBank/DDBJ databases">
        <title>Genome sequencing of cyanobaciteial culture collection at National Institute for Environmental Studies (NIES).</title>
        <authorList>
            <person name="Hirose Y."/>
            <person name="Shimura Y."/>
            <person name="Fujisawa T."/>
            <person name="Nakamura Y."/>
            <person name="Kawachi M."/>
        </authorList>
    </citation>
    <scope>NUCLEOTIDE SEQUENCE [LARGE SCALE GENOMIC DNA]</scope>
    <source>
        <strain evidence="1 2">NIES-267</strain>
    </source>
</reference>
<keyword evidence="2" id="KW-1185">Reference proteome</keyword>
<sequence>MSKKSSQKRLLICTFVALASGLFSGYIGGQISIQVHSQNCQNQRWELFKAGCKIAIAPGAMWQGSTTGIWAGSILGSFFSGLVTREE</sequence>